<protein>
    <recommendedName>
        <fullName evidence="4">VCBS repeat-containing protein</fullName>
    </recommendedName>
</protein>
<dbReference type="EMBL" id="QXIR01000002">
    <property type="protein sequence ID" value="RIW38368.1"/>
    <property type="molecule type" value="Genomic_DNA"/>
</dbReference>
<dbReference type="AlphaFoldDB" id="A0A3A1R6B4"/>
<organism evidence="2 3">
    <name type="scientific">Bacillus salacetis</name>
    <dbReference type="NCBI Taxonomy" id="2315464"/>
    <lineage>
        <taxon>Bacteria</taxon>
        <taxon>Bacillati</taxon>
        <taxon>Bacillota</taxon>
        <taxon>Bacilli</taxon>
        <taxon>Bacillales</taxon>
        <taxon>Bacillaceae</taxon>
        <taxon>Bacillus</taxon>
    </lineage>
</organism>
<sequence>MRKELLFAFAAFFFMSLHAIAGNFAEEHDRPNIMAIVTYEEDVTGDNKKDKITLWGKPFEPGALFYKEIWAEITSEKKEFRIDYEGGYEPQIEFADLNHDGVKDLLESSATGGSGGLYNYSLYTLADYEKKDIGMPPALSMDAHFENDYKGLITFNDTNESFTVDLSGRKEDYDRLGIYQDGKLNEPMEMMVIPYAMFEPVNIRGEKGKGLKGVQRISGAYQADAVGNVYSYWYYENGQWDLKDIQWEEL</sequence>
<dbReference type="RefSeq" id="WP_119545266.1">
    <property type="nucleotide sequence ID" value="NZ_QXIR01000002.1"/>
</dbReference>
<accession>A0A3A1R6B4</accession>
<evidence type="ECO:0000256" key="1">
    <source>
        <dbReference type="SAM" id="SignalP"/>
    </source>
</evidence>
<keyword evidence="1" id="KW-0732">Signal</keyword>
<evidence type="ECO:0008006" key="4">
    <source>
        <dbReference type="Google" id="ProtNLM"/>
    </source>
</evidence>
<reference evidence="2 3" key="1">
    <citation type="submission" date="2018-09" db="EMBL/GenBank/DDBJ databases">
        <title>Bacillus saliacetes sp. nov., isolated from Thai shrimp paste (Ka-pi).</title>
        <authorList>
            <person name="Daroonpunt R."/>
            <person name="Tanasupawat S."/>
            <person name="Yiamsombut S."/>
        </authorList>
    </citation>
    <scope>NUCLEOTIDE SEQUENCE [LARGE SCALE GENOMIC DNA]</scope>
    <source>
        <strain evidence="2 3">SKP7-4</strain>
    </source>
</reference>
<feature type="chain" id="PRO_5038720391" description="VCBS repeat-containing protein" evidence="1">
    <location>
        <begin position="22"/>
        <end position="250"/>
    </location>
</feature>
<feature type="signal peptide" evidence="1">
    <location>
        <begin position="1"/>
        <end position="21"/>
    </location>
</feature>
<dbReference type="OrthoDB" id="1653343at2"/>
<comment type="caution">
    <text evidence="2">The sequence shown here is derived from an EMBL/GenBank/DDBJ whole genome shotgun (WGS) entry which is preliminary data.</text>
</comment>
<name>A0A3A1R6B4_9BACI</name>
<proteinExistence type="predicted"/>
<evidence type="ECO:0000313" key="2">
    <source>
        <dbReference type="EMBL" id="RIW38368.1"/>
    </source>
</evidence>
<keyword evidence="3" id="KW-1185">Reference proteome</keyword>
<dbReference type="Proteomes" id="UP000265801">
    <property type="component" value="Unassembled WGS sequence"/>
</dbReference>
<evidence type="ECO:0000313" key="3">
    <source>
        <dbReference type="Proteomes" id="UP000265801"/>
    </source>
</evidence>
<gene>
    <name evidence="2" type="ORF">D3H55_02180</name>
</gene>